<dbReference type="WBParaSite" id="HCON_00085040-00001">
    <property type="protein sequence ID" value="HCON_00085040-00001"/>
    <property type="gene ID" value="HCON_00085040"/>
</dbReference>
<protein>
    <submittedName>
        <fullName evidence="2">HTH LytTR-type domain-containing protein</fullName>
    </submittedName>
</protein>
<accession>A0A7I4YD95</accession>
<proteinExistence type="predicted"/>
<evidence type="ECO:0000313" key="1">
    <source>
        <dbReference type="Proteomes" id="UP000025227"/>
    </source>
</evidence>
<dbReference type="Proteomes" id="UP000025227">
    <property type="component" value="Unplaced"/>
</dbReference>
<organism evidence="1 2">
    <name type="scientific">Haemonchus contortus</name>
    <name type="common">Barber pole worm</name>
    <dbReference type="NCBI Taxonomy" id="6289"/>
    <lineage>
        <taxon>Eukaryota</taxon>
        <taxon>Metazoa</taxon>
        <taxon>Ecdysozoa</taxon>
        <taxon>Nematoda</taxon>
        <taxon>Chromadorea</taxon>
        <taxon>Rhabditida</taxon>
        <taxon>Rhabditina</taxon>
        <taxon>Rhabditomorpha</taxon>
        <taxon>Strongyloidea</taxon>
        <taxon>Trichostrongylidae</taxon>
        <taxon>Haemonchus</taxon>
    </lineage>
</organism>
<name>A0A7I4YD95_HAECO</name>
<evidence type="ECO:0000313" key="2">
    <source>
        <dbReference type="WBParaSite" id="HCON_00085040-00001"/>
    </source>
</evidence>
<sequence length="130" mass="14716">MTKEQWDGLREVRKRVADGEIRLSVSDKGGEFVISHRSLDREITELRLNDTSVYSHSTEKAFLTQGHKLNALWVSIGKIAKLDKMLIRRLKLDPPSCPDFYSLIKTHKLSNGGEKSVKASDYKIDQSSAV</sequence>
<reference evidence="2" key="1">
    <citation type="submission" date="2020-12" db="UniProtKB">
        <authorList>
            <consortium name="WormBaseParasite"/>
        </authorList>
    </citation>
    <scope>IDENTIFICATION</scope>
    <source>
        <strain evidence="2">MHco3</strain>
    </source>
</reference>
<dbReference type="OMA" id="AFLTHCH"/>
<dbReference type="AlphaFoldDB" id="A0A7I4YD95"/>
<dbReference type="OrthoDB" id="5841191at2759"/>
<keyword evidence="1" id="KW-1185">Reference proteome</keyword>